<evidence type="ECO:0000313" key="3">
    <source>
        <dbReference type="Proteomes" id="UP000004931"/>
    </source>
</evidence>
<proteinExistence type="predicted"/>
<dbReference type="InterPro" id="IPR036291">
    <property type="entry name" value="NAD(P)-bd_dom_sf"/>
</dbReference>
<organism evidence="2 3">
    <name type="scientific">marine gamma proteobacterium HTCC2143</name>
    <dbReference type="NCBI Taxonomy" id="247633"/>
    <lineage>
        <taxon>Bacteria</taxon>
        <taxon>Pseudomonadati</taxon>
        <taxon>Pseudomonadota</taxon>
        <taxon>Gammaproteobacteria</taxon>
        <taxon>Cellvibrionales</taxon>
        <taxon>Spongiibacteraceae</taxon>
        <taxon>BD1-7 clade</taxon>
    </lineage>
</organism>
<keyword evidence="3" id="KW-1185">Reference proteome</keyword>
<dbReference type="AlphaFoldDB" id="A0Y7U9"/>
<dbReference type="SMART" id="SM00829">
    <property type="entry name" value="PKS_ER"/>
    <property type="match status" value="1"/>
</dbReference>
<dbReference type="OrthoDB" id="4190732at2"/>
<gene>
    <name evidence="2" type="ORF">GP2143_13146</name>
</gene>
<dbReference type="InterPro" id="IPR013149">
    <property type="entry name" value="ADH-like_C"/>
</dbReference>
<dbReference type="EMBL" id="AAVT01000001">
    <property type="protein sequence ID" value="EAW32203.1"/>
    <property type="molecule type" value="Genomic_DNA"/>
</dbReference>
<dbReference type="GO" id="GO:0016491">
    <property type="term" value="F:oxidoreductase activity"/>
    <property type="evidence" value="ECO:0007669"/>
    <property type="project" value="InterPro"/>
</dbReference>
<dbReference type="Proteomes" id="UP000004931">
    <property type="component" value="Unassembled WGS sequence"/>
</dbReference>
<dbReference type="STRING" id="247633.GP2143_13146"/>
<feature type="domain" description="Enoyl reductase (ER)" evidence="1">
    <location>
        <begin position="10"/>
        <end position="332"/>
    </location>
</feature>
<evidence type="ECO:0000313" key="2">
    <source>
        <dbReference type="EMBL" id="EAW32203.1"/>
    </source>
</evidence>
<reference evidence="2 3" key="1">
    <citation type="journal article" date="2010" name="J. Bacteriol.">
        <title>Genome sequence of the oligotrophic marine Gammaproteobacterium HTCC2143, isolated from the Oregon Coast.</title>
        <authorList>
            <person name="Oh H.M."/>
            <person name="Kang I."/>
            <person name="Ferriera S."/>
            <person name="Giovannoni S.J."/>
            <person name="Cho J.C."/>
        </authorList>
    </citation>
    <scope>NUCLEOTIDE SEQUENCE [LARGE SCALE GENOMIC DNA]</scope>
    <source>
        <strain evidence="2 3">HTCC2143</strain>
    </source>
</reference>
<dbReference type="InterPro" id="IPR052711">
    <property type="entry name" value="Zinc_ADH-like"/>
</dbReference>
<name>A0Y7U9_9GAMM</name>
<dbReference type="CDD" id="cd08276">
    <property type="entry name" value="MDR7"/>
    <property type="match status" value="1"/>
</dbReference>
<dbReference type="InterPro" id="IPR013154">
    <property type="entry name" value="ADH-like_N"/>
</dbReference>
<dbReference type="Gene3D" id="3.90.180.10">
    <property type="entry name" value="Medium-chain alcohol dehydrogenases, catalytic domain"/>
    <property type="match status" value="1"/>
</dbReference>
<dbReference type="Pfam" id="PF00107">
    <property type="entry name" value="ADH_zinc_N"/>
    <property type="match status" value="1"/>
</dbReference>
<dbReference type="PANTHER" id="PTHR45033">
    <property type="match status" value="1"/>
</dbReference>
<evidence type="ECO:0000259" key="1">
    <source>
        <dbReference type="SMART" id="SM00829"/>
    </source>
</evidence>
<comment type="caution">
    <text evidence="2">The sequence shown here is derived from an EMBL/GenBank/DDBJ whole genome shotgun (WGS) entry which is preliminary data.</text>
</comment>
<dbReference type="Gene3D" id="3.40.50.720">
    <property type="entry name" value="NAD(P)-binding Rossmann-like Domain"/>
    <property type="match status" value="1"/>
</dbReference>
<dbReference type="PANTHER" id="PTHR45033:SF2">
    <property type="entry name" value="ZINC-TYPE ALCOHOL DEHYDROGENASE-LIKE PROTEIN C1773.06C"/>
    <property type="match status" value="1"/>
</dbReference>
<protein>
    <submittedName>
        <fullName evidence="2">Probable NADPH quinone oxidoreductase</fullName>
    </submittedName>
</protein>
<dbReference type="InterPro" id="IPR020843">
    <property type="entry name" value="ER"/>
</dbReference>
<dbReference type="Pfam" id="PF08240">
    <property type="entry name" value="ADH_N"/>
    <property type="match status" value="1"/>
</dbReference>
<accession>A0Y7U9</accession>
<dbReference type="SUPFAM" id="SSF50129">
    <property type="entry name" value="GroES-like"/>
    <property type="match status" value="1"/>
</dbReference>
<sequence>MKTIQLSKPGGLDNFKVVDTEKPVAGAGEILVELKASSLNYHDYIVAIGGIPTPDGRIPMSDGAGTVVGIGAGVNDFSVGDNVVSTFFPNWVSGDPSLLKSSVVPGDSSDGYAREYVCAAETSFTKAPTGYSHQEAATITCAGVTAWRGLIVQGQVKSGDCVLVQGTGGVSIYTLQLAKMAGATVIATSSSGEKMERLKDMGADHVINYKETPKWGKAVKEWTGGRGVDHIVEVGGPETLGQSIFACKMGGHIALVGVLTGVSGNVPTAALFQNQVTVSGISVGSRQDQQDMVRALDASTMRPVIDRSFPMENIGDAFRHQESQKHFGKICLDIGH</sequence>
<dbReference type="eggNOG" id="COG0604">
    <property type="taxonomic scope" value="Bacteria"/>
</dbReference>
<dbReference type="InterPro" id="IPR011032">
    <property type="entry name" value="GroES-like_sf"/>
</dbReference>
<dbReference type="SUPFAM" id="SSF51735">
    <property type="entry name" value="NAD(P)-binding Rossmann-fold domains"/>
    <property type="match status" value="1"/>
</dbReference>